<sequence length="91" mass="9571">MDRGVGDRVHRVPEERGAGVGEEAVPRRPIRPIGPGERPGEEGDPPVGGDQARSPGHGGVPWVRSSGGGDREGPAQQLGHAPERSPPHHHH</sequence>
<feature type="compositionally biased region" description="Basic and acidic residues" evidence="1">
    <location>
        <begin position="81"/>
        <end position="91"/>
    </location>
</feature>
<name>A0AAV0PKR5_9ROSI</name>
<feature type="region of interest" description="Disordered" evidence="1">
    <location>
        <begin position="1"/>
        <end position="91"/>
    </location>
</feature>
<protein>
    <submittedName>
        <fullName evidence="2">Uncharacterized protein</fullName>
    </submittedName>
</protein>
<organism evidence="2 3">
    <name type="scientific">Linum tenue</name>
    <dbReference type="NCBI Taxonomy" id="586396"/>
    <lineage>
        <taxon>Eukaryota</taxon>
        <taxon>Viridiplantae</taxon>
        <taxon>Streptophyta</taxon>
        <taxon>Embryophyta</taxon>
        <taxon>Tracheophyta</taxon>
        <taxon>Spermatophyta</taxon>
        <taxon>Magnoliopsida</taxon>
        <taxon>eudicotyledons</taxon>
        <taxon>Gunneridae</taxon>
        <taxon>Pentapetalae</taxon>
        <taxon>rosids</taxon>
        <taxon>fabids</taxon>
        <taxon>Malpighiales</taxon>
        <taxon>Linaceae</taxon>
        <taxon>Linum</taxon>
    </lineage>
</organism>
<evidence type="ECO:0000313" key="2">
    <source>
        <dbReference type="EMBL" id="CAI0471244.1"/>
    </source>
</evidence>
<dbReference type="Proteomes" id="UP001154282">
    <property type="component" value="Unassembled WGS sequence"/>
</dbReference>
<reference evidence="2" key="1">
    <citation type="submission" date="2022-08" db="EMBL/GenBank/DDBJ databases">
        <authorList>
            <person name="Gutierrez-Valencia J."/>
        </authorList>
    </citation>
    <scope>NUCLEOTIDE SEQUENCE</scope>
</reference>
<comment type="caution">
    <text evidence="2">The sequence shown here is derived from an EMBL/GenBank/DDBJ whole genome shotgun (WGS) entry which is preliminary data.</text>
</comment>
<feature type="compositionally biased region" description="Basic and acidic residues" evidence="1">
    <location>
        <begin position="1"/>
        <end position="17"/>
    </location>
</feature>
<proteinExistence type="predicted"/>
<keyword evidence="3" id="KW-1185">Reference proteome</keyword>
<evidence type="ECO:0000313" key="3">
    <source>
        <dbReference type="Proteomes" id="UP001154282"/>
    </source>
</evidence>
<gene>
    <name evidence="2" type="ORF">LITE_LOCUS38843</name>
</gene>
<dbReference type="AlphaFoldDB" id="A0AAV0PKR5"/>
<dbReference type="EMBL" id="CAMGYJ010000009">
    <property type="protein sequence ID" value="CAI0471244.1"/>
    <property type="molecule type" value="Genomic_DNA"/>
</dbReference>
<evidence type="ECO:0000256" key="1">
    <source>
        <dbReference type="SAM" id="MobiDB-lite"/>
    </source>
</evidence>
<accession>A0AAV0PKR5</accession>